<protein>
    <submittedName>
        <fullName evidence="5">Response regulator</fullName>
    </submittedName>
</protein>
<dbReference type="PROSITE" id="PS50110">
    <property type="entry name" value="RESPONSE_REGULATORY"/>
    <property type="match status" value="1"/>
</dbReference>
<dbReference type="SUPFAM" id="SSF52172">
    <property type="entry name" value="CheY-like"/>
    <property type="match status" value="1"/>
</dbReference>
<feature type="domain" description="Response regulatory" evidence="4">
    <location>
        <begin position="2"/>
        <end position="118"/>
    </location>
</feature>
<keyword evidence="1 3" id="KW-0597">Phosphoprotein</keyword>
<dbReference type="PANTHER" id="PTHR44591:SF14">
    <property type="entry name" value="PROTEIN PILG"/>
    <property type="match status" value="1"/>
</dbReference>
<evidence type="ECO:0000313" key="6">
    <source>
        <dbReference type="Proteomes" id="UP001212401"/>
    </source>
</evidence>
<evidence type="ECO:0000256" key="3">
    <source>
        <dbReference type="PROSITE-ProRule" id="PRU00169"/>
    </source>
</evidence>
<evidence type="ECO:0000256" key="1">
    <source>
        <dbReference type="ARBA" id="ARBA00022553"/>
    </source>
</evidence>
<dbReference type="RefSeq" id="WP_269028970.1">
    <property type="nucleotide sequence ID" value="NZ_CAYKQK010000005.1"/>
</dbReference>
<dbReference type="Gene3D" id="3.40.50.2300">
    <property type="match status" value="1"/>
</dbReference>
<evidence type="ECO:0000256" key="2">
    <source>
        <dbReference type="ARBA" id="ARBA00023012"/>
    </source>
</evidence>
<gene>
    <name evidence="5" type="ORF">L2724_01390</name>
</gene>
<dbReference type="GO" id="GO:0000160">
    <property type="term" value="P:phosphorelay signal transduction system"/>
    <property type="evidence" value="ECO:0007669"/>
    <property type="project" value="UniProtKB-KW"/>
</dbReference>
<dbReference type="Pfam" id="PF00072">
    <property type="entry name" value="Response_reg"/>
    <property type="match status" value="1"/>
</dbReference>
<organism evidence="5 6">
    <name type="scientific">Limosilactobacillus vaginalis</name>
    <dbReference type="NCBI Taxonomy" id="1633"/>
    <lineage>
        <taxon>Bacteria</taxon>
        <taxon>Bacillati</taxon>
        <taxon>Bacillota</taxon>
        <taxon>Bacilli</taxon>
        <taxon>Lactobacillales</taxon>
        <taxon>Lactobacillaceae</taxon>
        <taxon>Limosilactobacillus</taxon>
    </lineage>
</organism>
<dbReference type="SMART" id="SM00448">
    <property type="entry name" value="REC"/>
    <property type="match status" value="1"/>
</dbReference>
<dbReference type="InterPro" id="IPR050595">
    <property type="entry name" value="Bact_response_regulator"/>
</dbReference>
<reference evidence="5" key="1">
    <citation type="submission" date="2022-01" db="EMBL/GenBank/DDBJ databases">
        <title>VMRC isolate genome collection.</title>
        <authorList>
            <person name="France M."/>
            <person name="Rutt L."/>
            <person name="Humphrys M."/>
            <person name="Ravel J."/>
        </authorList>
    </citation>
    <scope>NUCLEOTIDE SEQUENCE</scope>
    <source>
        <strain evidence="5">C0048A1</strain>
    </source>
</reference>
<dbReference type="InterPro" id="IPR013972">
    <property type="entry name" value="YcbB"/>
</dbReference>
<dbReference type="InterPro" id="IPR001789">
    <property type="entry name" value="Sig_transdc_resp-reg_receiver"/>
</dbReference>
<dbReference type="InterPro" id="IPR011006">
    <property type="entry name" value="CheY-like_superfamily"/>
</dbReference>
<dbReference type="Pfam" id="PF08664">
    <property type="entry name" value="YcbB"/>
    <property type="match status" value="1"/>
</dbReference>
<name>A0AAW5WQY8_9LACO</name>
<feature type="modified residue" description="4-aspartylphosphate" evidence="3">
    <location>
        <position position="53"/>
    </location>
</feature>
<accession>A0AAW5WQY8</accession>
<proteinExistence type="predicted"/>
<dbReference type="CDD" id="cd17565">
    <property type="entry name" value="REC_GlnL-like"/>
    <property type="match status" value="1"/>
</dbReference>
<keyword evidence="2" id="KW-0902">Two-component regulatory system</keyword>
<dbReference type="PANTHER" id="PTHR44591">
    <property type="entry name" value="STRESS RESPONSE REGULATOR PROTEIN 1"/>
    <property type="match status" value="1"/>
</dbReference>
<dbReference type="AlphaFoldDB" id="A0AAW5WQY8"/>
<evidence type="ECO:0000313" key="5">
    <source>
        <dbReference type="EMBL" id="MCZ3666938.1"/>
    </source>
</evidence>
<sequence length="274" mass="31168">MKFYIVDDDQSILYVLQNIIEQNFNDEVVGMTSSSPDALQELMVKDVDIVLVDLLMPELSGVDLVRKVKEVKPNIRFVMISKVQNSEMRAEAYKAGIEFFINKPINLIEVKTVLKNVRQSLQMATQLSDISKMVNNFTPQSQPKSAEAHHQATATLNYLGMTSEKGTSDILKIISLMKVQKENYRNIDLEQLMGISEHERRIIDQRIRRAIKVGLANIANRLIDNPYDEQLSDISNLLFGYESVHSEMLYQQGKRSSGGRISIQKFLDGLVSKE</sequence>
<evidence type="ECO:0000259" key="4">
    <source>
        <dbReference type="PROSITE" id="PS50110"/>
    </source>
</evidence>
<dbReference type="Proteomes" id="UP001212401">
    <property type="component" value="Unassembled WGS sequence"/>
</dbReference>
<comment type="caution">
    <text evidence="5">The sequence shown here is derived from an EMBL/GenBank/DDBJ whole genome shotgun (WGS) entry which is preliminary data.</text>
</comment>
<dbReference type="EMBL" id="JAKHPH010000002">
    <property type="protein sequence ID" value="MCZ3666938.1"/>
    <property type="molecule type" value="Genomic_DNA"/>
</dbReference>